<feature type="region of interest" description="Disordered" evidence="1">
    <location>
        <begin position="40"/>
        <end position="63"/>
    </location>
</feature>
<name>A0ABZ0RIR1_9BACT</name>
<keyword evidence="3" id="KW-1185">Reference proteome</keyword>
<accession>A0ABZ0RIR1</accession>
<gene>
    <name evidence="2" type="ORF">SH580_17075</name>
</gene>
<reference evidence="2 3" key="1">
    <citation type="submission" date="2023-11" db="EMBL/GenBank/DDBJ databases">
        <title>Coraliomargarita sp. nov., isolated from marine algae.</title>
        <authorList>
            <person name="Lee J.K."/>
            <person name="Baek J.H."/>
            <person name="Kim J.M."/>
            <person name="Choi D.G."/>
            <person name="Jeon C.O."/>
        </authorList>
    </citation>
    <scope>NUCLEOTIDE SEQUENCE [LARGE SCALE GENOMIC DNA]</scope>
    <source>
        <strain evidence="2 3">J2-16</strain>
    </source>
</reference>
<evidence type="ECO:0000256" key="1">
    <source>
        <dbReference type="SAM" id="MobiDB-lite"/>
    </source>
</evidence>
<evidence type="ECO:0000313" key="2">
    <source>
        <dbReference type="EMBL" id="WPJ95139.1"/>
    </source>
</evidence>
<dbReference type="Proteomes" id="UP001324993">
    <property type="component" value="Chromosome"/>
</dbReference>
<protein>
    <submittedName>
        <fullName evidence="2">Uncharacterized protein</fullName>
    </submittedName>
</protein>
<sequence length="239" mass="27472">MPRKLGIFKRFQTEILDLLSGGIGYTEIAAILNEKHGVKTTKQNLEKSHKRHLKEESKTAPKKVKKKTDKIRVIKSPEIRLNNLTEEERASLWQGAGNLLQTYAYRRRVGDIKMSLEALLDCECASERFSASQMYQIRSWSKVLFAIHPETALATFEDCFRQDFEKYRKAVMKSLEVVKDEQLYNVHESLEIPFSEAVNYLFDSETIGGETITLNDQFETAVRALRAGKSLDDMDEENS</sequence>
<proteinExistence type="predicted"/>
<dbReference type="EMBL" id="CP138858">
    <property type="protein sequence ID" value="WPJ95139.1"/>
    <property type="molecule type" value="Genomic_DNA"/>
</dbReference>
<organism evidence="2 3">
    <name type="scientific">Coraliomargarita algicola</name>
    <dbReference type="NCBI Taxonomy" id="3092156"/>
    <lineage>
        <taxon>Bacteria</taxon>
        <taxon>Pseudomonadati</taxon>
        <taxon>Verrucomicrobiota</taxon>
        <taxon>Opitutia</taxon>
        <taxon>Puniceicoccales</taxon>
        <taxon>Coraliomargaritaceae</taxon>
        <taxon>Coraliomargarita</taxon>
    </lineage>
</organism>
<dbReference type="RefSeq" id="WP_319832032.1">
    <property type="nucleotide sequence ID" value="NZ_CP138858.1"/>
</dbReference>
<evidence type="ECO:0000313" key="3">
    <source>
        <dbReference type="Proteomes" id="UP001324993"/>
    </source>
</evidence>